<evidence type="ECO:0000259" key="5">
    <source>
        <dbReference type="PROSITE" id="PS50106"/>
    </source>
</evidence>
<feature type="region of interest" description="Disordered" evidence="4">
    <location>
        <begin position="119"/>
        <end position="158"/>
    </location>
</feature>
<feature type="compositionally biased region" description="Polar residues" evidence="4">
    <location>
        <begin position="33"/>
        <end position="50"/>
    </location>
</feature>
<feature type="compositionally biased region" description="Basic and acidic residues" evidence="4">
    <location>
        <begin position="255"/>
        <end position="264"/>
    </location>
</feature>
<dbReference type="Pfam" id="PF00595">
    <property type="entry name" value="PDZ"/>
    <property type="match status" value="1"/>
</dbReference>
<dbReference type="InterPro" id="IPR001478">
    <property type="entry name" value="PDZ"/>
</dbReference>
<evidence type="ECO:0000256" key="2">
    <source>
        <dbReference type="ARBA" id="ARBA00022737"/>
    </source>
</evidence>
<organism evidence="6 7">
    <name type="scientific">Heterocephalus glaber</name>
    <name type="common">Naked mole rat</name>
    <dbReference type="NCBI Taxonomy" id="10181"/>
    <lineage>
        <taxon>Eukaryota</taxon>
        <taxon>Metazoa</taxon>
        <taxon>Chordata</taxon>
        <taxon>Craniata</taxon>
        <taxon>Vertebrata</taxon>
        <taxon>Euteleostomi</taxon>
        <taxon>Mammalia</taxon>
        <taxon>Eutheria</taxon>
        <taxon>Euarchontoglires</taxon>
        <taxon>Glires</taxon>
        <taxon>Rodentia</taxon>
        <taxon>Hystricomorpha</taxon>
        <taxon>Bathyergidae</taxon>
        <taxon>Heterocephalus</taxon>
    </lineage>
</organism>
<dbReference type="SUPFAM" id="SSF50156">
    <property type="entry name" value="PDZ domain-like"/>
    <property type="match status" value="1"/>
</dbReference>
<feature type="region of interest" description="Disordered" evidence="4">
    <location>
        <begin position="30"/>
        <end position="55"/>
    </location>
</feature>
<dbReference type="InParanoid" id="G5B9D3"/>
<proteinExistence type="predicted"/>
<dbReference type="Proteomes" id="UP000006813">
    <property type="component" value="Unassembled WGS sequence"/>
</dbReference>
<dbReference type="PANTHER" id="PTHR23116">
    <property type="entry name" value="PDZ DOMAIN CONTAINING WHIRLIN AND HARMONIN-RELATED"/>
    <property type="match status" value="1"/>
</dbReference>
<protein>
    <submittedName>
        <fullName evidence="6">PDZ and LIM domain protein 2</fullName>
    </submittedName>
</protein>
<feature type="domain" description="PDZ" evidence="5">
    <location>
        <begin position="277"/>
        <end position="343"/>
    </location>
</feature>
<name>G5B9D3_HETGA</name>
<keyword evidence="3" id="KW-0966">Cell projection</keyword>
<dbReference type="PANTHER" id="PTHR23116:SF29">
    <property type="entry name" value="PDZ DOMAIN-CONTAINING PROTEIN 7"/>
    <property type="match status" value="1"/>
</dbReference>
<dbReference type="EMBL" id="JH169077">
    <property type="protein sequence ID" value="EHB05893.1"/>
    <property type="molecule type" value="Genomic_DNA"/>
</dbReference>
<feature type="region of interest" description="Disordered" evidence="4">
    <location>
        <begin position="252"/>
        <end position="274"/>
    </location>
</feature>
<dbReference type="InterPro" id="IPR036034">
    <property type="entry name" value="PDZ_sf"/>
</dbReference>
<feature type="compositionally biased region" description="Polar residues" evidence="4">
    <location>
        <begin position="129"/>
        <end position="144"/>
    </location>
</feature>
<evidence type="ECO:0000256" key="3">
    <source>
        <dbReference type="ARBA" id="ARBA00023273"/>
    </source>
</evidence>
<dbReference type="AlphaFoldDB" id="G5B9D3"/>
<evidence type="ECO:0000256" key="1">
    <source>
        <dbReference type="ARBA" id="ARBA00004316"/>
    </source>
</evidence>
<dbReference type="Gene3D" id="2.30.42.10">
    <property type="match status" value="1"/>
</dbReference>
<evidence type="ECO:0000313" key="7">
    <source>
        <dbReference type="Proteomes" id="UP000006813"/>
    </source>
</evidence>
<accession>G5B9D3</accession>
<gene>
    <name evidence="6" type="ORF">GW7_11450</name>
</gene>
<evidence type="ECO:0000256" key="4">
    <source>
        <dbReference type="SAM" id="MobiDB-lite"/>
    </source>
</evidence>
<dbReference type="GO" id="GO:0042995">
    <property type="term" value="C:cell projection"/>
    <property type="evidence" value="ECO:0007669"/>
    <property type="project" value="UniProtKB-SubCell"/>
</dbReference>
<evidence type="ECO:0000313" key="6">
    <source>
        <dbReference type="EMBL" id="EHB05893.1"/>
    </source>
</evidence>
<comment type="subcellular location">
    <subcellularLocation>
        <location evidence="1">Cell projection</location>
    </subcellularLocation>
</comment>
<sequence length="366" mass="41046">MGAPSQTKGPVVTFISNELERKLITQNDKDSTVDSNCTLGMRNPTESPGSVGNDKKAKCQVSVEKNVCHRDSEDLSSKIFNEVCFQMDFPLNTAESNSAVPATDELFLIEKMLPRDADQYGNQDEKTLGPTSSPQEPAEYQQSAPLRPNSEGGENKYDSKGNCYHQIDILLSPQKLKAFKDQNLEINSLRKLSQELAVRDERVSDGSQEDAIDQWARRRQQLKDGKRCSSAGGSSFTSTISEGSTTWFHTTKIQRTPDHQDHSTGSRHSRPRVREQTVRLFKGTGDYPWGFRIQFSKPIMVTEVDANSAAEEAGLQIGDVVLSVNGTKVTSVAHAEAVHLARKVRRHSVYCKREKREREEKEKERR</sequence>
<dbReference type="STRING" id="10181.G5B9D3"/>
<keyword evidence="2" id="KW-0677">Repeat</keyword>
<dbReference type="SMART" id="SM00228">
    <property type="entry name" value="PDZ"/>
    <property type="match status" value="1"/>
</dbReference>
<reference evidence="6 7" key="1">
    <citation type="journal article" date="2011" name="Nature">
        <title>Genome sequencing reveals insights into physiology and longevity of the naked mole rat.</title>
        <authorList>
            <person name="Kim E.B."/>
            <person name="Fang X."/>
            <person name="Fushan A.A."/>
            <person name="Huang Z."/>
            <person name="Lobanov A.V."/>
            <person name="Han L."/>
            <person name="Marino S.M."/>
            <person name="Sun X."/>
            <person name="Turanov A.A."/>
            <person name="Yang P."/>
            <person name="Yim S.H."/>
            <person name="Zhao X."/>
            <person name="Kasaikina M.V."/>
            <person name="Stoletzki N."/>
            <person name="Peng C."/>
            <person name="Polak P."/>
            <person name="Xiong Z."/>
            <person name="Kiezun A."/>
            <person name="Zhu Y."/>
            <person name="Chen Y."/>
            <person name="Kryukov G.V."/>
            <person name="Zhang Q."/>
            <person name="Peshkin L."/>
            <person name="Yang L."/>
            <person name="Bronson R.T."/>
            <person name="Buffenstein R."/>
            <person name="Wang B."/>
            <person name="Han C."/>
            <person name="Li Q."/>
            <person name="Chen L."/>
            <person name="Zhao W."/>
            <person name="Sunyaev S.R."/>
            <person name="Park T.J."/>
            <person name="Zhang G."/>
            <person name="Wang J."/>
            <person name="Gladyshev V.N."/>
        </authorList>
    </citation>
    <scope>NUCLEOTIDE SEQUENCE [LARGE SCALE GENOMIC DNA]</scope>
</reference>
<dbReference type="GO" id="GO:0005886">
    <property type="term" value="C:plasma membrane"/>
    <property type="evidence" value="ECO:0007669"/>
    <property type="project" value="TreeGrafter"/>
</dbReference>
<dbReference type="PROSITE" id="PS50106">
    <property type="entry name" value="PDZ"/>
    <property type="match status" value="1"/>
</dbReference>
<dbReference type="InterPro" id="IPR051844">
    <property type="entry name" value="USH2_Complex_Protein"/>
</dbReference>